<organism evidence="3 4">
    <name type="scientific">Streptomyces finlayi</name>
    <dbReference type="NCBI Taxonomy" id="67296"/>
    <lineage>
        <taxon>Bacteria</taxon>
        <taxon>Bacillati</taxon>
        <taxon>Actinomycetota</taxon>
        <taxon>Actinomycetes</taxon>
        <taxon>Kitasatosporales</taxon>
        <taxon>Streptomycetaceae</taxon>
        <taxon>Streptomyces</taxon>
    </lineage>
</organism>
<dbReference type="Proteomes" id="UP000515307">
    <property type="component" value="Chromosome"/>
</dbReference>
<name>A0A7G7BNW5_9ACTN</name>
<keyword evidence="2" id="KW-0812">Transmembrane</keyword>
<feature type="transmembrane region" description="Helical" evidence="2">
    <location>
        <begin position="62"/>
        <end position="83"/>
    </location>
</feature>
<proteinExistence type="predicted"/>
<feature type="compositionally biased region" description="Low complexity" evidence="1">
    <location>
        <begin position="114"/>
        <end position="129"/>
    </location>
</feature>
<feature type="region of interest" description="Disordered" evidence="1">
    <location>
        <begin position="98"/>
        <end position="216"/>
    </location>
</feature>
<dbReference type="AlphaFoldDB" id="A0A7G7BNW5"/>
<evidence type="ECO:0000256" key="1">
    <source>
        <dbReference type="SAM" id="MobiDB-lite"/>
    </source>
</evidence>
<protein>
    <submittedName>
        <fullName evidence="3">Uncharacterized protein</fullName>
    </submittedName>
</protein>
<evidence type="ECO:0000313" key="3">
    <source>
        <dbReference type="EMBL" id="QNE77030.1"/>
    </source>
</evidence>
<dbReference type="KEGG" id="sfiy:F0344_22595"/>
<reference evidence="4" key="1">
    <citation type="submission" date="2019-10" db="EMBL/GenBank/DDBJ databases">
        <title>Antimicrobial potential of Antarctic Bacteria.</title>
        <authorList>
            <person name="Benaud N."/>
            <person name="Edwards R.J."/>
            <person name="Ferrari B.C."/>
        </authorList>
    </citation>
    <scope>NUCLEOTIDE SEQUENCE [LARGE SCALE GENOMIC DNA]</scope>
    <source>
        <strain evidence="4">NBSH44</strain>
    </source>
</reference>
<feature type="region of interest" description="Disordered" evidence="1">
    <location>
        <begin position="35"/>
        <end position="54"/>
    </location>
</feature>
<dbReference type="RefSeq" id="WP_185300523.1">
    <property type="nucleotide sequence ID" value="NZ_CP045702.1"/>
</dbReference>
<keyword evidence="2" id="KW-0472">Membrane</keyword>
<keyword evidence="4" id="KW-1185">Reference proteome</keyword>
<keyword evidence="2" id="KW-1133">Transmembrane helix</keyword>
<accession>A0A7G7BNW5</accession>
<sequence length="216" mass="21619">MENWREGTRTGHTHEPNEVTLQLDGLGRQLSELAIEPGTPDSSDNPVFVDESGRRSKSLRRVGWLLAAICAGYAVTLVVALLGGSSHAPWLPITGQPEKSAEVEVQPAPTEPVGPEASPGPATPSATPSDLDAPGSGAPQSANGADPVPAGSAPATRAPLPTVAAPDEEAAASSSAPAAPVPAAPAPGSSSPVEPESPAPPVETTVPPVDEQEGAP</sequence>
<feature type="compositionally biased region" description="Low complexity" evidence="1">
    <location>
        <begin position="161"/>
        <end position="178"/>
    </location>
</feature>
<evidence type="ECO:0000256" key="2">
    <source>
        <dbReference type="SAM" id="Phobius"/>
    </source>
</evidence>
<evidence type="ECO:0000313" key="4">
    <source>
        <dbReference type="Proteomes" id="UP000515307"/>
    </source>
</evidence>
<gene>
    <name evidence="3" type="ORF">F0344_22595</name>
</gene>
<dbReference type="EMBL" id="CP045702">
    <property type="protein sequence ID" value="QNE77030.1"/>
    <property type="molecule type" value="Genomic_DNA"/>
</dbReference>